<dbReference type="InParanoid" id="A0A5E4M2P9"/>
<dbReference type="WormBase" id="Y7A5A.24">
    <property type="protein sequence ID" value="CE53612"/>
    <property type="gene ID" value="WBGene00304823"/>
</dbReference>
<dbReference type="EMBL" id="BX284606">
    <property type="protein sequence ID" value="VVC12403.1"/>
    <property type="molecule type" value="Genomic_DNA"/>
</dbReference>
<name>A0A5E4M2P9_CAEEL</name>
<organism evidence="1 2">
    <name type="scientific">Caenorhabditis elegans</name>
    <dbReference type="NCBI Taxonomy" id="6239"/>
    <lineage>
        <taxon>Eukaryota</taxon>
        <taxon>Metazoa</taxon>
        <taxon>Ecdysozoa</taxon>
        <taxon>Nematoda</taxon>
        <taxon>Chromadorea</taxon>
        <taxon>Rhabditida</taxon>
        <taxon>Rhabditina</taxon>
        <taxon>Rhabditomorpha</taxon>
        <taxon>Rhabditoidea</taxon>
        <taxon>Rhabditidae</taxon>
        <taxon>Peloderinae</taxon>
        <taxon>Caenorhabditis</taxon>
    </lineage>
</organism>
<evidence type="ECO:0000313" key="2">
    <source>
        <dbReference type="Proteomes" id="UP000001940"/>
    </source>
</evidence>
<evidence type="ECO:0000313" key="3">
    <source>
        <dbReference type="WormBase" id="Y7A5A.24"/>
    </source>
</evidence>
<dbReference type="Proteomes" id="UP000001940">
    <property type="component" value="Chromosome X"/>
</dbReference>
<proteinExistence type="predicted"/>
<dbReference type="AlphaFoldDB" id="A0A5E4M2P9"/>
<evidence type="ECO:0000313" key="1">
    <source>
        <dbReference type="EMBL" id="VVC12403.1"/>
    </source>
</evidence>
<reference evidence="1 2" key="1">
    <citation type="journal article" date="1998" name="Science">
        <title>Genome sequence of the nematode C. elegans: a platform for investigating biology.</title>
        <authorList>
            <consortium name="The C. elegans sequencing consortium"/>
            <person name="Sulson J.E."/>
            <person name="Waterston R."/>
        </authorList>
    </citation>
    <scope>NUCLEOTIDE SEQUENCE [LARGE SCALE GENOMIC DNA]</scope>
    <source>
        <strain evidence="1 2">Bristol N2</strain>
    </source>
</reference>
<keyword evidence="2" id="KW-1185">Reference proteome</keyword>
<gene>
    <name evidence="1" type="ORF">CELE_Y7A5A.24</name>
    <name evidence="1 3" type="ORF">Y7A5A.24</name>
</gene>
<dbReference type="AGR" id="WB:WBGene00304823"/>
<protein>
    <submittedName>
        <fullName evidence="1">DUF663 domain-containing protein</fullName>
    </submittedName>
</protein>
<sequence length="89" mass="10378">MYPIKVATGMKMYVYHVTVKNVWKTPGECQRCRVVYSGTRRFKLKGHSSTIVEQGSSASLYFRGTEIELFHWTVSRSKKSFQLLFRVHS</sequence>
<accession>A0A5E4M2P9</accession>